<accession>A0AAE0B3A7</accession>
<evidence type="ECO:0000313" key="2">
    <source>
        <dbReference type="Proteomes" id="UP001281410"/>
    </source>
</evidence>
<dbReference type="AlphaFoldDB" id="A0AAE0B3A7"/>
<sequence>MEPSNRYEYGHGYGMDSSDEEELIVLHQRRGFQPLYTRVVLMRDQRDGRWYINRDRAGSHDRIWNDHFTDDCKYPSEYFRRRFLMTCELFLPILSNV</sequence>
<organism evidence="1 2">
    <name type="scientific">Dipteronia sinensis</name>
    <dbReference type="NCBI Taxonomy" id="43782"/>
    <lineage>
        <taxon>Eukaryota</taxon>
        <taxon>Viridiplantae</taxon>
        <taxon>Streptophyta</taxon>
        <taxon>Embryophyta</taxon>
        <taxon>Tracheophyta</taxon>
        <taxon>Spermatophyta</taxon>
        <taxon>Magnoliopsida</taxon>
        <taxon>eudicotyledons</taxon>
        <taxon>Gunneridae</taxon>
        <taxon>Pentapetalae</taxon>
        <taxon>rosids</taxon>
        <taxon>malvids</taxon>
        <taxon>Sapindales</taxon>
        <taxon>Sapindaceae</taxon>
        <taxon>Hippocastanoideae</taxon>
        <taxon>Acereae</taxon>
        <taxon>Dipteronia</taxon>
    </lineage>
</organism>
<proteinExistence type="predicted"/>
<name>A0AAE0B3A7_9ROSI</name>
<reference evidence="1" key="1">
    <citation type="journal article" date="2023" name="Plant J.">
        <title>Genome sequences and population genomics provide insights into the demographic history, inbreeding, and mutation load of two 'living fossil' tree species of Dipteronia.</title>
        <authorList>
            <person name="Feng Y."/>
            <person name="Comes H.P."/>
            <person name="Chen J."/>
            <person name="Zhu S."/>
            <person name="Lu R."/>
            <person name="Zhang X."/>
            <person name="Li P."/>
            <person name="Qiu J."/>
            <person name="Olsen K.M."/>
            <person name="Qiu Y."/>
        </authorList>
    </citation>
    <scope>NUCLEOTIDE SEQUENCE</scope>
    <source>
        <strain evidence="1">NBL</strain>
    </source>
</reference>
<dbReference type="Proteomes" id="UP001281410">
    <property type="component" value="Unassembled WGS sequence"/>
</dbReference>
<dbReference type="PANTHER" id="PTHR47150:SF6">
    <property type="entry name" value="OS01G0872900 PROTEIN"/>
    <property type="match status" value="1"/>
</dbReference>
<protein>
    <submittedName>
        <fullName evidence="1">Uncharacterized protein</fullName>
    </submittedName>
</protein>
<evidence type="ECO:0000313" key="1">
    <source>
        <dbReference type="EMBL" id="KAK3228494.1"/>
    </source>
</evidence>
<gene>
    <name evidence="1" type="ORF">Dsin_000375</name>
</gene>
<comment type="caution">
    <text evidence="1">The sequence shown here is derived from an EMBL/GenBank/DDBJ whole genome shotgun (WGS) entry which is preliminary data.</text>
</comment>
<keyword evidence="2" id="KW-1185">Reference proteome</keyword>
<dbReference type="EMBL" id="JANJYJ010000001">
    <property type="protein sequence ID" value="KAK3228494.1"/>
    <property type="molecule type" value="Genomic_DNA"/>
</dbReference>
<dbReference type="PANTHER" id="PTHR47150">
    <property type="entry name" value="OS12G0169200 PROTEIN"/>
    <property type="match status" value="1"/>
</dbReference>